<dbReference type="InterPro" id="IPR023213">
    <property type="entry name" value="CAT-like_dom_sf"/>
</dbReference>
<proteinExistence type="predicted"/>
<reference evidence="1 2" key="1">
    <citation type="submission" date="2024-05" db="EMBL/GenBank/DDBJ databases">
        <title>A draft genome resource for the thread blight pathogen Marasmius tenuissimus strain MS-2.</title>
        <authorList>
            <person name="Yulfo-Soto G.E."/>
            <person name="Baruah I.K."/>
            <person name="Amoako-Attah I."/>
            <person name="Bukari Y."/>
            <person name="Meinhardt L.W."/>
            <person name="Bailey B.A."/>
            <person name="Cohen S.P."/>
        </authorList>
    </citation>
    <scope>NUCLEOTIDE SEQUENCE [LARGE SCALE GENOMIC DNA]</scope>
    <source>
        <strain evidence="1 2">MS-2</strain>
    </source>
</reference>
<name>A0ABR2ZWV6_9AGAR</name>
<keyword evidence="2" id="KW-1185">Reference proteome</keyword>
<dbReference type="Gene3D" id="3.30.559.10">
    <property type="entry name" value="Chloramphenicol acetyltransferase-like domain"/>
    <property type="match status" value="1"/>
</dbReference>
<dbReference type="Proteomes" id="UP001437256">
    <property type="component" value="Unassembled WGS sequence"/>
</dbReference>
<comment type="caution">
    <text evidence="1">The sequence shown here is derived from an EMBL/GenBank/DDBJ whole genome shotgun (WGS) entry which is preliminary data.</text>
</comment>
<evidence type="ECO:0008006" key="3">
    <source>
        <dbReference type="Google" id="ProtNLM"/>
    </source>
</evidence>
<sequence length="416" mass="45978">MLVSKVVVEDSIPQFCFTPHSNLEAALSDSRDTIHSKNDSKEKLISNYMDGPRSISSNSLSLLIISEPNPQIEGDEGEYDLLMCAPHYLGDGASLHQCTHELLTLLASPMTNTDLEEGLFFPTSWVDNLPLALEDRISVPSNRWAKAASDVNLMKTLQKEIGGHTFSRTRRGPQRTVLKEVSFTEAQTSAILTKCKSHNVTINHALFALCNIAWARINSKPEAVKDPLMMYTAINLRPFLLPHPATTYWFVALSYYNVVLPAYLPPAPSVFWLRTQGVKAHTRKIVQSPFLPSRALAMARTRASRAQGKPNPTAASHASVTVTGTIPEPAPPSACLLGLSLIGNLDSTYARSSYPSITLHTVTTASRQKAGGLLLLEHTFGKKLWLHLCWDEMGFQEGQIEGFWKHLQDAVVEYLT</sequence>
<evidence type="ECO:0000313" key="2">
    <source>
        <dbReference type="Proteomes" id="UP001437256"/>
    </source>
</evidence>
<dbReference type="Gene3D" id="3.30.559.30">
    <property type="entry name" value="Nonribosomal peptide synthetase, condensation domain"/>
    <property type="match status" value="1"/>
</dbReference>
<accession>A0ABR2ZWV6</accession>
<dbReference type="PANTHER" id="PTHR28037">
    <property type="entry name" value="ALCOHOL O-ACETYLTRANSFERASE 1-RELATED"/>
    <property type="match status" value="1"/>
</dbReference>
<dbReference type="InterPro" id="IPR052058">
    <property type="entry name" value="Alcohol_O-acetyltransferase"/>
</dbReference>
<gene>
    <name evidence="1" type="ORF">AAF712_006792</name>
</gene>
<protein>
    <recommendedName>
        <fullName evidence="3">Alcohol acetyltransferase</fullName>
    </recommendedName>
</protein>
<dbReference type="EMBL" id="JBBXMP010000038">
    <property type="protein sequence ID" value="KAL0066167.1"/>
    <property type="molecule type" value="Genomic_DNA"/>
</dbReference>
<organism evidence="1 2">
    <name type="scientific">Marasmius tenuissimus</name>
    <dbReference type="NCBI Taxonomy" id="585030"/>
    <lineage>
        <taxon>Eukaryota</taxon>
        <taxon>Fungi</taxon>
        <taxon>Dikarya</taxon>
        <taxon>Basidiomycota</taxon>
        <taxon>Agaricomycotina</taxon>
        <taxon>Agaricomycetes</taxon>
        <taxon>Agaricomycetidae</taxon>
        <taxon>Agaricales</taxon>
        <taxon>Marasmiineae</taxon>
        <taxon>Marasmiaceae</taxon>
        <taxon>Marasmius</taxon>
    </lineage>
</organism>
<dbReference type="PANTHER" id="PTHR28037:SF1">
    <property type="entry name" value="ALCOHOL O-ACETYLTRANSFERASE 1-RELATED"/>
    <property type="match status" value="1"/>
</dbReference>
<evidence type="ECO:0000313" key="1">
    <source>
        <dbReference type="EMBL" id="KAL0066167.1"/>
    </source>
</evidence>
<dbReference type="SUPFAM" id="SSF52777">
    <property type="entry name" value="CoA-dependent acyltransferases"/>
    <property type="match status" value="1"/>
</dbReference>